<name>A0A3B0VZT7_9ZZZZ</name>
<dbReference type="EMBL" id="UOFC01000215">
    <property type="protein sequence ID" value="VAW48561.1"/>
    <property type="molecule type" value="Genomic_DNA"/>
</dbReference>
<protein>
    <submittedName>
        <fullName evidence="1">Uncharacterized protein</fullName>
    </submittedName>
</protein>
<sequence>MKKQKNKQVQNPFKIPDPEFAEQLKKYDNPIPSRGALLDFLT</sequence>
<gene>
    <name evidence="1" type="ORF">MNBD_GAMMA03-1305</name>
</gene>
<evidence type="ECO:0000313" key="1">
    <source>
        <dbReference type="EMBL" id="VAW48561.1"/>
    </source>
</evidence>
<organism evidence="1">
    <name type="scientific">hydrothermal vent metagenome</name>
    <dbReference type="NCBI Taxonomy" id="652676"/>
    <lineage>
        <taxon>unclassified sequences</taxon>
        <taxon>metagenomes</taxon>
        <taxon>ecological metagenomes</taxon>
    </lineage>
</organism>
<reference evidence="1" key="1">
    <citation type="submission" date="2018-06" db="EMBL/GenBank/DDBJ databases">
        <authorList>
            <person name="Zhirakovskaya E."/>
        </authorList>
    </citation>
    <scope>NUCLEOTIDE SEQUENCE</scope>
</reference>
<proteinExistence type="predicted"/>
<feature type="non-terminal residue" evidence="1">
    <location>
        <position position="42"/>
    </location>
</feature>
<dbReference type="AlphaFoldDB" id="A0A3B0VZT7"/>
<accession>A0A3B0VZT7</accession>